<evidence type="ECO:0000313" key="1">
    <source>
        <dbReference type="EMBL" id="SFP32550.1"/>
    </source>
</evidence>
<dbReference type="Proteomes" id="UP000183413">
    <property type="component" value="Unassembled WGS sequence"/>
</dbReference>
<accession>A0A1I5PFF5</accession>
<dbReference type="SUPFAM" id="SSF56059">
    <property type="entry name" value="Glutathione synthetase ATP-binding domain-like"/>
    <property type="match status" value="1"/>
</dbReference>
<evidence type="ECO:0000313" key="2">
    <source>
        <dbReference type="Proteomes" id="UP000183413"/>
    </source>
</evidence>
<dbReference type="InParanoid" id="A0A1I5PFF5"/>
<name>A0A1I5PFF5_9ACTN</name>
<dbReference type="AlphaFoldDB" id="A0A1I5PFF5"/>
<reference evidence="1 2" key="1">
    <citation type="submission" date="2016-10" db="EMBL/GenBank/DDBJ databases">
        <authorList>
            <person name="de Groot N.N."/>
        </authorList>
    </citation>
    <scope>NUCLEOTIDE SEQUENCE [LARGE SCALE GENOMIC DNA]</scope>
    <source>
        <strain evidence="1 2">DSM 43067</strain>
    </source>
</reference>
<dbReference type="eggNOG" id="COG0045">
    <property type="taxonomic scope" value="Bacteria"/>
</dbReference>
<dbReference type="STRING" id="1993.SAMN04489713_113114"/>
<proteinExistence type="predicted"/>
<dbReference type="Gene3D" id="3.30.470.20">
    <property type="entry name" value="ATP-grasp fold, B domain"/>
    <property type="match status" value="1"/>
</dbReference>
<protein>
    <submittedName>
        <fullName evidence="1">ATP-grasp domain-containing protein</fullName>
    </submittedName>
</protein>
<organism evidence="1 2">
    <name type="scientific">Actinomadura madurae</name>
    <dbReference type="NCBI Taxonomy" id="1993"/>
    <lineage>
        <taxon>Bacteria</taxon>
        <taxon>Bacillati</taxon>
        <taxon>Actinomycetota</taxon>
        <taxon>Actinomycetes</taxon>
        <taxon>Streptosporangiales</taxon>
        <taxon>Thermomonosporaceae</taxon>
        <taxon>Actinomadura</taxon>
    </lineage>
</organism>
<dbReference type="Pfam" id="PF13549">
    <property type="entry name" value="ATP-grasp_5"/>
    <property type="match status" value="1"/>
</dbReference>
<sequence length="134" mass="14429">MIGDLGTQTAPVDAGGMTESPSPARVFALLTDGTQVEIKRLGEADRDAVRDLHRGLSEKSLSALLLGHPARPAGDVPGLRDALLRMSRLVADHPEIAELDLNPTIVRPDGVVAVDARVRLAPGRAWDPYLRRLR</sequence>
<dbReference type="OrthoDB" id="190266at2"/>
<keyword evidence="2" id="KW-1185">Reference proteome</keyword>
<gene>
    <name evidence="1" type="ORF">SAMN04489713_113114</name>
</gene>
<dbReference type="EMBL" id="FOVH01000013">
    <property type="protein sequence ID" value="SFP32550.1"/>
    <property type="molecule type" value="Genomic_DNA"/>
</dbReference>